<reference evidence="9" key="1">
    <citation type="submission" date="2023-10" db="EMBL/GenBank/DDBJ databases">
        <authorList>
            <person name="Noh H."/>
        </authorList>
    </citation>
    <scope>NUCLEOTIDE SEQUENCE</scope>
    <source>
        <strain evidence="9">DUCC4014</strain>
    </source>
</reference>
<dbReference type="GO" id="GO:0016020">
    <property type="term" value="C:membrane"/>
    <property type="evidence" value="ECO:0007669"/>
    <property type="project" value="UniProtKB-SubCell"/>
</dbReference>
<evidence type="ECO:0000256" key="2">
    <source>
        <dbReference type="ARBA" id="ARBA00022448"/>
    </source>
</evidence>
<feature type="transmembrane region" description="Helical" evidence="7">
    <location>
        <begin position="454"/>
        <end position="476"/>
    </location>
</feature>
<evidence type="ECO:0000313" key="10">
    <source>
        <dbReference type="Proteomes" id="UP000827549"/>
    </source>
</evidence>
<protein>
    <submittedName>
        <fullName evidence="9">Purtative amino-acid permease</fullName>
    </submittedName>
</protein>
<sequence>MAYDSEKEAYKVDEGVAAEQRAEQDENLAHTHDGEFGTKRDLTPRVVSMIAIAGTIGTGLFLGSGAALTLGGPVGAWLAYLIMGILVCGMMYSLGEMTCFAPNVGGFIEMGTRYVDPAFGFMMGINYILQTGLTFPGELSAIAILISYWDDNSKHAGAYITAFLIATMLMNVVGVKYYGEIEFVFAVIKITMLIALILFGLVANLGGIPPKREYIGGRFWRDEPFNDSFMDLKPVSLSRFLGFWAVFTKAAFSYLGIEAIAVLAGEAHNPRQTMRMAVRTVFYRIVGIYVIAILIIGLTVSQHSPELLHAVQLGGQTAASSPFVVICIQMGVKVFPSVINAVVITSALSCGNENVYALSRTLMALAKQGYAPKIFLTTDKRGVPLAGVLVAMAFGLLSYLSLSKGSNQAFLWLTNLSALSTLVGWVSICYCFVRFKKALELQGIDRRKLILRSWFQPYMAWTCISFFSLVLFFNGFTNFIHKFDAKGFVASYITMPVIAVAYVGFKLWTRSKVVRLDEIDLSNGPAEALAGTRYDRNASMFVPSPK</sequence>
<organism evidence="9 10">
    <name type="scientific">Vanrija pseudolonga</name>
    <dbReference type="NCBI Taxonomy" id="143232"/>
    <lineage>
        <taxon>Eukaryota</taxon>
        <taxon>Fungi</taxon>
        <taxon>Dikarya</taxon>
        <taxon>Basidiomycota</taxon>
        <taxon>Agaricomycotina</taxon>
        <taxon>Tremellomycetes</taxon>
        <taxon>Trichosporonales</taxon>
        <taxon>Trichosporonaceae</taxon>
        <taxon>Vanrija</taxon>
    </lineage>
</organism>
<keyword evidence="6 7" id="KW-0472">Membrane</keyword>
<feature type="transmembrane region" description="Helical" evidence="7">
    <location>
        <begin position="46"/>
        <end position="70"/>
    </location>
</feature>
<feature type="transmembrane region" description="Helical" evidence="7">
    <location>
        <begin position="127"/>
        <end position="149"/>
    </location>
</feature>
<evidence type="ECO:0000256" key="1">
    <source>
        <dbReference type="ARBA" id="ARBA00004141"/>
    </source>
</evidence>
<keyword evidence="5 7" id="KW-1133">Transmembrane helix</keyword>
<dbReference type="Proteomes" id="UP000827549">
    <property type="component" value="Chromosome 1"/>
</dbReference>
<dbReference type="AlphaFoldDB" id="A0AAF1BHL1"/>
<evidence type="ECO:0000256" key="5">
    <source>
        <dbReference type="ARBA" id="ARBA00022989"/>
    </source>
</evidence>
<keyword evidence="2" id="KW-0813">Transport</keyword>
<dbReference type="GO" id="GO:0015171">
    <property type="term" value="F:amino acid transmembrane transporter activity"/>
    <property type="evidence" value="ECO:0007669"/>
    <property type="project" value="TreeGrafter"/>
</dbReference>
<keyword evidence="10" id="KW-1185">Reference proteome</keyword>
<dbReference type="PANTHER" id="PTHR43341:SF1">
    <property type="entry name" value="GENERAL AMINO-ACID PERMEASE GAP1"/>
    <property type="match status" value="1"/>
</dbReference>
<feature type="transmembrane region" description="Helical" evidence="7">
    <location>
        <begin position="281"/>
        <end position="300"/>
    </location>
</feature>
<feature type="domain" description="Amino acid permease/ SLC12A" evidence="8">
    <location>
        <begin position="47"/>
        <end position="514"/>
    </location>
</feature>
<evidence type="ECO:0000256" key="3">
    <source>
        <dbReference type="ARBA" id="ARBA00022692"/>
    </source>
</evidence>
<dbReference type="PIRSF" id="PIRSF006060">
    <property type="entry name" value="AA_transporter"/>
    <property type="match status" value="1"/>
</dbReference>
<dbReference type="GeneID" id="87804536"/>
<evidence type="ECO:0000256" key="4">
    <source>
        <dbReference type="ARBA" id="ARBA00022970"/>
    </source>
</evidence>
<feature type="transmembrane region" description="Helical" evidence="7">
    <location>
        <begin position="240"/>
        <end position="261"/>
    </location>
</feature>
<keyword evidence="3 7" id="KW-0812">Transmembrane</keyword>
<evidence type="ECO:0000256" key="7">
    <source>
        <dbReference type="SAM" id="Phobius"/>
    </source>
</evidence>
<feature type="transmembrane region" description="Helical" evidence="7">
    <location>
        <begin position="383"/>
        <end position="403"/>
    </location>
</feature>
<gene>
    <name evidence="9" type="primary">SPCC777.04_2</name>
    <name evidence="9" type="ORF">LOC62_01G001279</name>
</gene>
<feature type="transmembrane region" description="Helical" evidence="7">
    <location>
        <begin position="77"/>
        <end position="95"/>
    </location>
</feature>
<feature type="transmembrane region" description="Helical" evidence="7">
    <location>
        <begin position="183"/>
        <end position="205"/>
    </location>
</feature>
<dbReference type="Pfam" id="PF00324">
    <property type="entry name" value="AA_permease"/>
    <property type="match status" value="1"/>
</dbReference>
<keyword evidence="4" id="KW-0029">Amino-acid transport</keyword>
<dbReference type="EMBL" id="CP086714">
    <property type="protein sequence ID" value="WOO77715.1"/>
    <property type="molecule type" value="Genomic_DNA"/>
</dbReference>
<dbReference type="Gene3D" id="1.20.1740.10">
    <property type="entry name" value="Amino acid/polyamine transporter I"/>
    <property type="match status" value="1"/>
</dbReference>
<name>A0AAF1BHL1_9TREE</name>
<proteinExistence type="predicted"/>
<dbReference type="InterPro" id="IPR004841">
    <property type="entry name" value="AA-permease/SLC12A_dom"/>
</dbReference>
<accession>A0AAF1BHL1</accession>
<feature type="transmembrane region" description="Helical" evidence="7">
    <location>
        <begin position="156"/>
        <end position="177"/>
    </location>
</feature>
<feature type="transmembrane region" description="Helical" evidence="7">
    <location>
        <begin position="488"/>
        <end position="505"/>
    </location>
</feature>
<evidence type="ECO:0000259" key="8">
    <source>
        <dbReference type="Pfam" id="PF00324"/>
    </source>
</evidence>
<dbReference type="RefSeq" id="XP_062623747.1">
    <property type="nucleotide sequence ID" value="XM_062767763.1"/>
</dbReference>
<dbReference type="FunFam" id="1.20.1740.10:FF:000001">
    <property type="entry name" value="Amino acid permease"/>
    <property type="match status" value="1"/>
</dbReference>
<dbReference type="PANTHER" id="PTHR43341">
    <property type="entry name" value="AMINO ACID PERMEASE"/>
    <property type="match status" value="1"/>
</dbReference>
<dbReference type="InterPro" id="IPR050524">
    <property type="entry name" value="APC_YAT"/>
</dbReference>
<evidence type="ECO:0000313" key="9">
    <source>
        <dbReference type="EMBL" id="WOO77715.1"/>
    </source>
</evidence>
<comment type="subcellular location">
    <subcellularLocation>
        <location evidence="1">Membrane</location>
        <topology evidence="1">Multi-pass membrane protein</topology>
    </subcellularLocation>
</comment>
<evidence type="ECO:0000256" key="6">
    <source>
        <dbReference type="ARBA" id="ARBA00023136"/>
    </source>
</evidence>
<feature type="transmembrane region" description="Helical" evidence="7">
    <location>
        <begin position="409"/>
        <end position="433"/>
    </location>
</feature>